<keyword evidence="3" id="KW-1185">Reference proteome</keyword>
<dbReference type="EMBL" id="LPUF01000001">
    <property type="protein sequence ID" value="OQK17344.1"/>
    <property type="molecule type" value="Genomic_DNA"/>
</dbReference>
<dbReference type="Proteomes" id="UP000191980">
    <property type="component" value="Unassembled WGS sequence"/>
</dbReference>
<keyword evidence="1" id="KW-0732">Signal</keyword>
<feature type="signal peptide" evidence="1">
    <location>
        <begin position="1"/>
        <end position="21"/>
    </location>
</feature>
<reference evidence="2 3" key="1">
    <citation type="submission" date="2015-12" db="EMBL/GenBank/DDBJ databases">
        <authorList>
            <person name="Shamseldin A."/>
            <person name="Moawad H."/>
            <person name="Abd El-Rahim W.M."/>
            <person name="Sadowsky M.J."/>
        </authorList>
    </citation>
    <scope>NUCLEOTIDE SEQUENCE [LARGE SCALE GENOMIC DNA]</scope>
    <source>
        <strain evidence="2 3">WF1</strain>
    </source>
</reference>
<proteinExistence type="predicted"/>
<accession>A0A1V8M6Z4</accession>
<feature type="chain" id="PRO_5010693228" evidence="1">
    <location>
        <begin position="22"/>
        <end position="118"/>
    </location>
</feature>
<protein>
    <submittedName>
        <fullName evidence="2">Uncharacterized protein</fullName>
    </submittedName>
</protein>
<dbReference type="AlphaFoldDB" id="A0A1V8M6Z4"/>
<gene>
    <name evidence="2" type="ORF">AU255_05530</name>
</gene>
<comment type="caution">
    <text evidence="2">The sequence shown here is derived from an EMBL/GenBank/DDBJ whole genome shotgun (WGS) entry which is preliminary data.</text>
</comment>
<organism evidence="2 3">
    <name type="scientific">Methyloprofundus sedimenti</name>
    <dbReference type="NCBI Taxonomy" id="1420851"/>
    <lineage>
        <taxon>Bacteria</taxon>
        <taxon>Pseudomonadati</taxon>
        <taxon>Pseudomonadota</taxon>
        <taxon>Gammaproteobacteria</taxon>
        <taxon>Methylococcales</taxon>
        <taxon>Methylococcaceae</taxon>
        <taxon>Methyloprofundus</taxon>
    </lineage>
</organism>
<evidence type="ECO:0000256" key="1">
    <source>
        <dbReference type="SAM" id="SignalP"/>
    </source>
</evidence>
<dbReference type="RefSeq" id="WP_080521957.1">
    <property type="nucleotide sequence ID" value="NZ_LPUF01000001.1"/>
</dbReference>
<evidence type="ECO:0000313" key="2">
    <source>
        <dbReference type="EMBL" id="OQK17344.1"/>
    </source>
</evidence>
<evidence type="ECO:0000313" key="3">
    <source>
        <dbReference type="Proteomes" id="UP000191980"/>
    </source>
</evidence>
<dbReference type="OrthoDB" id="5568025at2"/>
<sequence>MKFNVFFLFALLFVFSNQLLAASEGSWVTENVTGDLKPTAGCKDIELAKKQTAPGSYRFNKYTTELCNGKGYGWGKMKVEDNGEMVCEACEGEYEGMEKYRCFMKDVTVQCKIVKRGF</sequence>
<name>A0A1V8M6Z4_9GAMM</name>